<evidence type="ECO:0000313" key="2">
    <source>
        <dbReference type="Proteomes" id="UP001177021"/>
    </source>
</evidence>
<sequence length="175" mass="19643">MQSEFEMSLVGELTYFLGLQVKQMEDTIFVSQSKYAKNMVKKFGMDTAAHKRTPAATHFKLTKDEKGIDVDQSLYRSMIGSLLYLTASRPDITFDVGVCARYQAKPKMSHLVQVKRILKYINGTSDDGILYSQTKNSTLVGYCDADWAGSADDRKSTSGGCFFLGDNLISWFNKK</sequence>
<protein>
    <submittedName>
        <fullName evidence="1">Uncharacterized protein</fullName>
    </submittedName>
</protein>
<reference evidence="1" key="1">
    <citation type="submission" date="2023-10" db="EMBL/GenBank/DDBJ databases">
        <authorList>
            <person name="Rodriguez Cubillos JULIANA M."/>
            <person name="De Vega J."/>
        </authorList>
    </citation>
    <scope>NUCLEOTIDE SEQUENCE</scope>
</reference>
<dbReference type="Proteomes" id="UP001177021">
    <property type="component" value="Unassembled WGS sequence"/>
</dbReference>
<dbReference type="EMBL" id="CASHSV030000001">
    <property type="protein sequence ID" value="CAJ2633368.1"/>
    <property type="molecule type" value="Genomic_DNA"/>
</dbReference>
<organism evidence="1 2">
    <name type="scientific">Trifolium pratense</name>
    <name type="common">Red clover</name>
    <dbReference type="NCBI Taxonomy" id="57577"/>
    <lineage>
        <taxon>Eukaryota</taxon>
        <taxon>Viridiplantae</taxon>
        <taxon>Streptophyta</taxon>
        <taxon>Embryophyta</taxon>
        <taxon>Tracheophyta</taxon>
        <taxon>Spermatophyta</taxon>
        <taxon>Magnoliopsida</taxon>
        <taxon>eudicotyledons</taxon>
        <taxon>Gunneridae</taxon>
        <taxon>Pentapetalae</taxon>
        <taxon>rosids</taxon>
        <taxon>fabids</taxon>
        <taxon>Fabales</taxon>
        <taxon>Fabaceae</taxon>
        <taxon>Papilionoideae</taxon>
        <taxon>50 kb inversion clade</taxon>
        <taxon>NPAAA clade</taxon>
        <taxon>Hologalegina</taxon>
        <taxon>IRL clade</taxon>
        <taxon>Trifolieae</taxon>
        <taxon>Trifolium</taxon>
    </lineage>
</organism>
<accession>A0ACB0INU8</accession>
<name>A0ACB0INU8_TRIPR</name>
<gene>
    <name evidence="1" type="ORF">MILVUS5_LOCUS4492</name>
</gene>
<proteinExistence type="predicted"/>
<evidence type="ECO:0000313" key="1">
    <source>
        <dbReference type="EMBL" id="CAJ2633368.1"/>
    </source>
</evidence>
<keyword evidence="2" id="KW-1185">Reference proteome</keyword>
<comment type="caution">
    <text evidence="1">The sequence shown here is derived from an EMBL/GenBank/DDBJ whole genome shotgun (WGS) entry which is preliminary data.</text>
</comment>